<evidence type="ECO:0000256" key="10">
    <source>
        <dbReference type="RuleBase" id="RU003826"/>
    </source>
</evidence>
<protein>
    <recommendedName>
        <fullName evidence="9">Thiamine-phosphate synthase</fullName>
        <shortName evidence="9">TP synthase</shortName>
        <shortName evidence="9">TPS</shortName>
        <ecNumber evidence="9">2.5.1.3</ecNumber>
    </recommendedName>
    <alternativeName>
        <fullName evidence="9">Thiamine-phosphate pyrophosphorylase</fullName>
        <shortName evidence="9">TMP pyrophosphorylase</shortName>
        <shortName evidence="9">TMP-PPase</shortName>
    </alternativeName>
</protein>
<dbReference type="HAMAP" id="MF_00097">
    <property type="entry name" value="TMP_synthase"/>
    <property type="match status" value="1"/>
</dbReference>
<feature type="binding site" evidence="9">
    <location>
        <begin position="136"/>
        <end position="138"/>
    </location>
    <ligand>
        <name>2-[(2R,5Z)-2-carboxy-4-methylthiazol-5(2H)-ylidene]ethyl phosphate</name>
        <dbReference type="ChEBI" id="CHEBI:62899"/>
    </ligand>
</feature>
<evidence type="ECO:0000259" key="12">
    <source>
        <dbReference type="Pfam" id="PF02581"/>
    </source>
</evidence>
<dbReference type="CDD" id="cd00564">
    <property type="entry name" value="TMP_TenI"/>
    <property type="match status" value="1"/>
</dbReference>
<comment type="similarity">
    <text evidence="9 10">Belongs to the thiamine-phosphate synthase family.</text>
</comment>
<dbReference type="SUPFAM" id="SSF51391">
    <property type="entry name" value="Thiamin phosphate synthase"/>
    <property type="match status" value="1"/>
</dbReference>
<comment type="catalytic activity">
    <reaction evidence="6 9 10">
        <text>4-methyl-5-(2-phosphooxyethyl)-thiazole + 4-amino-2-methyl-5-(diphosphooxymethyl)pyrimidine + H(+) = thiamine phosphate + diphosphate</text>
        <dbReference type="Rhea" id="RHEA:22328"/>
        <dbReference type="ChEBI" id="CHEBI:15378"/>
        <dbReference type="ChEBI" id="CHEBI:33019"/>
        <dbReference type="ChEBI" id="CHEBI:37575"/>
        <dbReference type="ChEBI" id="CHEBI:57841"/>
        <dbReference type="ChEBI" id="CHEBI:58296"/>
        <dbReference type="EC" id="2.5.1.3"/>
    </reaction>
</comment>
<dbReference type="PANTHER" id="PTHR20857">
    <property type="entry name" value="THIAMINE-PHOSPHATE PYROPHOSPHORYLASE"/>
    <property type="match status" value="1"/>
</dbReference>
<feature type="binding site" evidence="9">
    <location>
        <position position="91"/>
    </location>
    <ligand>
        <name>Mg(2+)</name>
        <dbReference type="ChEBI" id="CHEBI:18420"/>
    </ligand>
</feature>
<proteinExistence type="inferred from homology"/>
<feature type="binding site" evidence="9">
    <location>
        <position position="72"/>
    </location>
    <ligand>
        <name>Mg(2+)</name>
        <dbReference type="ChEBI" id="CHEBI:18420"/>
    </ligand>
</feature>
<sequence length="215" mass="22273">MIAPQACRLCVITDPSLARGLSHFDIAARAIDGGATMIQLRDKAAGPRQLLPDARRIAQLCRERSVRFIVNDRLDLALAAGADGVHLGQDDLPPAAARAILGSDKLLGVSTHSFEQALEAAEQGADYLGIGPIFATGTKATGYEPRGCDIIRQLRARIDLPLIAIGGITLDNVAEVIQAGAAGAAVISAIVGADDITAATAAFAAAIRHAAQPRQ</sequence>
<dbReference type="EMBL" id="JAIOIU010000166">
    <property type="protein sequence ID" value="MBZ0161047.1"/>
    <property type="molecule type" value="Genomic_DNA"/>
</dbReference>
<dbReference type="PANTHER" id="PTHR20857:SF15">
    <property type="entry name" value="THIAMINE-PHOSPHATE SYNTHASE"/>
    <property type="match status" value="1"/>
</dbReference>
<dbReference type="GO" id="GO:0004789">
    <property type="term" value="F:thiamine-phosphate diphosphorylase activity"/>
    <property type="evidence" value="ECO:0007669"/>
    <property type="project" value="UniProtKB-UniRule"/>
</dbReference>
<dbReference type="GO" id="GO:0009229">
    <property type="term" value="P:thiamine diphosphate biosynthetic process"/>
    <property type="evidence" value="ECO:0007669"/>
    <property type="project" value="UniProtKB-UniRule"/>
</dbReference>
<evidence type="ECO:0000256" key="2">
    <source>
        <dbReference type="ARBA" id="ARBA00022679"/>
    </source>
</evidence>
<evidence type="ECO:0000256" key="9">
    <source>
        <dbReference type="HAMAP-Rule" id="MF_00097"/>
    </source>
</evidence>
<comment type="cofactor">
    <cofactor evidence="9">
        <name>Mg(2+)</name>
        <dbReference type="ChEBI" id="CHEBI:18420"/>
    </cofactor>
    <text evidence="9">Binds 1 Mg(2+) ion per subunit.</text>
</comment>
<feature type="binding site" evidence="9">
    <location>
        <position position="71"/>
    </location>
    <ligand>
        <name>4-amino-2-methyl-5-(diphosphooxymethyl)pyrimidine</name>
        <dbReference type="ChEBI" id="CHEBI:57841"/>
    </ligand>
</feature>
<dbReference type="InterPro" id="IPR013785">
    <property type="entry name" value="Aldolase_TIM"/>
</dbReference>
<dbReference type="NCBIfam" id="TIGR00693">
    <property type="entry name" value="thiE"/>
    <property type="match status" value="1"/>
</dbReference>
<gene>
    <name evidence="9 13" type="primary">thiE</name>
    <name evidence="13" type="ORF">K8G79_13105</name>
</gene>
<dbReference type="InterPro" id="IPR036206">
    <property type="entry name" value="ThiamineP_synth_sf"/>
</dbReference>
<dbReference type="AlphaFoldDB" id="A0AAJ1AKI0"/>
<dbReference type="FunFam" id="3.20.20.70:FF:000096">
    <property type="entry name" value="Thiamine-phosphate synthase"/>
    <property type="match status" value="1"/>
</dbReference>
<dbReference type="GO" id="GO:0009228">
    <property type="term" value="P:thiamine biosynthetic process"/>
    <property type="evidence" value="ECO:0007669"/>
    <property type="project" value="UniProtKB-KW"/>
</dbReference>
<evidence type="ECO:0000313" key="14">
    <source>
        <dbReference type="Proteomes" id="UP001197609"/>
    </source>
</evidence>
<comment type="function">
    <text evidence="9">Condenses 4-methyl-5-(beta-hydroxyethyl)thiazole monophosphate (THZ-P) and 2-methyl-4-amino-5-hydroxymethyl pyrimidine pyrophosphate (HMP-PP) to form thiamine monophosphate (TMP).</text>
</comment>
<comment type="pathway">
    <text evidence="1 9 11">Cofactor biosynthesis; thiamine diphosphate biosynthesis; thiamine phosphate from 4-amino-2-methyl-5-diphosphomethylpyrimidine and 4-methyl-5-(2-phosphoethyl)-thiazole: step 1/1.</text>
</comment>
<evidence type="ECO:0000256" key="6">
    <source>
        <dbReference type="ARBA" id="ARBA00047334"/>
    </source>
</evidence>
<feature type="binding site" evidence="9">
    <location>
        <position position="139"/>
    </location>
    <ligand>
        <name>4-amino-2-methyl-5-(diphosphooxymethyl)pyrimidine</name>
        <dbReference type="ChEBI" id="CHEBI:57841"/>
    </ligand>
</feature>
<dbReference type="Pfam" id="PF02581">
    <property type="entry name" value="TMP-TENI"/>
    <property type="match status" value="1"/>
</dbReference>
<evidence type="ECO:0000256" key="7">
    <source>
        <dbReference type="ARBA" id="ARBA00047851"/>
    </source>
</evidence>
<feature type="binding site" evidence="9">
    <location>
        <begin position="187"/>
        <end position="188"/>
    </location>
    <ligand>
        <name>2-[(2R,5Z)-2-carboxy-4-methylthiazol-5(2H)-ylidene]ethyl phosphate</name>
        <dbReference type="ChEBI" id="CHEBI:62899"/>
    </ligand>
</feature>
<accession>A0AAJ1AKI0</accession>
<keyword evidence="2 9" id="KW-0808">Transferase</keyword>
<feature type="domain" description="Thiamine phosphate synthase/TenI" evidence="12">
    <location>
        <begin position="9"/>
        <end position="190"/>
    </location>
</feature>
<evidence type="ECO:0000256" key="11">
    <source>
        <dbReference type="RuleBase" id="RU004253"/>
    </source>
</evidence>
<evidence type="ECO:0000313" key="13">
    <source>
        <dbReference type="EMBL" id="MBZ0161047.1"/>
    </source>
</evidence>
<reference evidence="13 14" key="1">
    <citation type="journal article" date="2021" name="bioRxiv">
        <title>Unraveling nitrogen, sulfur and carbon metabolic pathways and microbial community transcriptional responses to substrate deprivation and toxicity stresses in a bioreactor mimicking anoxic brackish coastal sediment conditions.</title>
        <authorList>
            <person name="Martins P.D."/>
            <person name="Echeveste M.J."/>
            <person name="Arshad A."/>
            <person name="Kurth J."/>
            <person name="Ouboter H."/>
            <person name="Jetten M.S.M."/>
            <person name="Welte C.U."/>
        </authorList>
    </citation>
    <scope>NUCLEOTIDE SEQUENCE [LARGE SCALE GENOMIC DNA]</scope>
    <source>
        <strain evidence="13">MAG_38</strain>
    </source>
</reference>
<dbReference type="EC" id="2.5.1.3" evidence="9"/>
<evidence type="ECO:0000256" key="8">
    <source>
        <dbReference type="ARBA" id="ARBA00047883"/>
    </source>
</evidence>
<dbReference type="GO" id="GO:0000287">
    <property type="term" value="F:magnesium ion binding"/>
    <property type="evidence" value="ECO:0007669"/>
    <property type="project" value="UniProtKB-UniRule"/>
</dbReference>
<dbReference type="Proteomes" id="UP001197609">
    <property type="component" value="Unassembled WGS sequence"/>
</dbReference>
<comment type="catalytic activity">
    <reaction evidence="8 9 10">
        <text>2-[(2R,5Z)-2-carboxy-4-methylthiazol-5(2H)-ylidene]ethyl phosphate + 4-amino-2-methyl-5-(diphosphooxymethyl)pyrimidine + 2 H(+) = thiamine phosphate + CO2 + diphosphate</text>
        <dbReference type="Rhea" id="RHEA:47844"/>
        <dbReference type="ChEBI" id="CHEBI:15378"/>
        <dbReference type="ChEBI" id="CHEBI:16526"/>
        <dbReference type="ChEBI" id="CHEBI:33019"/>
        <dbReference type="ChEBI" id="CHEBI:37575"/>
        <dbReference type="ChEBI" id="CHEBI:57841"/>
        <dbReference type="ChEBI" id="CHEBI:62899"/>
        <dbReference type="EC" id="2.5.1.3"/>
    </reaction>
</comment>
<evidence type="ECO:0000256" key="1">
    <source>
        <dbReference type="ARBA" id="ARBA00005165"/>
    </source>
</evidence>
<name>A0AAJ1AKI0_9BACT</name>
<comment type="catalytic activity">
    <reaction evidence="7 9 10">
        <text>2-(2-carboxy-4-methylthiazol-5-yl)ethyl phosphate + 4-amino-2-methyl-5-(diphosphooxymethyl)pyrimidine + 2 H(+) = thiamine phosphate + CO2 + diphosphate</text>
        <dbReference type="Rhea" id="RHEA:47848"/>
        <dbReference type="ChEBI" id="CHEBI:15378"/>
        <dbReference type="ChEBI" id="CHEBI:16526"/>
        <dbReference type="ChEBI" id="CHEBI:33019"/>
        <dbReference type="ChEBI" id="CHEBI:37575"/>
        <dbReference type="ChEBI" id="CHEBI:57841"/>
        <dbReference type="ChEBI" id="CHEBI:62890"/>
        <dbReference type="EC" id="2.5.1.3"/>
    </reaction>
</comment>
<feature type="binding site" evidence="9">
    <location>
        <begin position="39"/>
        <end position="43"/>
    </location>
    <ligand>
        <name>4-amino-2-methyl-5-(diphosphooxymethyl)pyrimidine</name>
        <dbReference type="ChEBI" id="CHEBI:57841"/>
    </ligand>
</feature>
<keyword evidence="5 9" id="KW-0784">Thiamine biosynthesis</keyword>
<feature type="binding site" evidence="9">
    <location>
        <position position="110"/>
    </location>
    <ligand>
        <name>4-amino-2-methyl-5-(diphosphooxymethyl)pyrimidine</name>
        <dbReference type="ChEBI" id="CHEBI:57841"/>
    </ligand>
</feature>
<dbReference type="Gene3D" id="3.20.20.70">
    <property type="entry name" value="Aldolase class I"/>
    <property type="match status" value="1"/>
</dbReference>
<organism evidence="13 14">
    <name type="scientific">Candidatus Methylomirabilis tolerans</name>
    <dbReference type="NCBI Taxonomy" id="3123416"/>
    <lineage>
        <taxon>Bacteria</taxon>
        <taxon>Candidatus Methylomirabilota</taxon>
        <taxon>Candidatus Methylomirabilia</taxon>
        <taxon>Candidatus Methylomirabilales</taxon>
        <taxon>Candidatus Methylomirabilaceae</taxon>
        <taxon>Candidatus Methylomirabilis</taxon>
    </lineage>
</organism>
<dbReference type="GO" id="GO:0005737">
    <property type="term" value="C:cytoplasm"/>
    <property type="evidence" value="ECO:0007669"/>
    <property type="project" value="TreeGrafter"/>
</dbReference>
<evidence type="ECO:0000256" key="4">
    <source>
        <dbReference type="ARBA" id="ARBA00022842"/>
    </source>
</evidence>
<comment type="caution">
    <text evidence="13">The sequence shown here is derived from an EMBL/GenBank/DDBJ whole genome shotgun (WGS) entry which is preliminary data.</text>
</comment>
<dbReference type="InterPro" id="IPR022998">
    <property type="entry name" value="ThiamineP_synth_TenI"/>
</dbReference>
<keyword evidence="3 9" id="KW-0479">Metal-binding</keyword>
<keyword evidence="4 9" id="KW-0460">Magnesium</keyword>
<evidence type="ECO:0000256" key="3">
    <source>
        <dbReference type="ARBA" id="ARBA00022723"/>
    </source>
</evidence>
<dbReference type="InterPro" id="IPR034291">
    <property type="entry name" value="TMP_synthase"/>
</dbReference>
<feature type="binding site" evidence="9">
    <location>
        <position position="167"/>
    </location>
    <ligand>
        <name>2-[(2R,5Z)-2-carboxy-4-methylthiazol-5(2H)-ylidene]ethyl phosphate</name>
        <dbReference type="ChEBI" id="CHEBI:62899"/>
    </ligand>
</feature>
<evidence type="ECO:0000256" key="5">
    <source>
        <dbReference type="ARBA" id="ARBA00022977"/>
    </source>
</evidence>